<keyword evidence="1" id="KW-0472">Membrane</keyword>
<keyword evidence="3" id="KW-1185">Reference proteome</keyword>
<dbReference type="AlphaFoldDB" id="A0A069PL78"/>
<protein>
    <submittedName>
        <fullName evidence="2">Uncharacterized protein</fullName>
    </submittedName>
</protein>
<proteinExistence type="predicted"/>
<reference evidence="2 3" key="1">
    <citation type="submission" date="2014-03" db="EMBL/GenBank/DDBJ databases">
        <title>Draft Genome Sequences of Four Burkholderia Strains.</title>
        <authorList>
            <person name="Liu X.Y."/>
            <person name="Li C.X."/>
            <person name="Xu J.H."/>
        </authorList>
    </citation>
    <scope>NUCLEOTIDE SEQUENCE [LARGE SCALE GENOMIC DNA]</scope>
    <source>
        <strain evidence="2 3">DSM 50014</strain>
    </source>
</reference>
<organism evidence="2 3">
    <name type="scientific">Caballeronia glathei</name>
    <dbReference type="NCBI Taxonomy" id="60547"/>
    <lineage>
        <taxon>Bacteria</taxon>
        <taxon>Pseudomonadati</taxon>
        <taxon>Pseudomonadota</taxon>
        <taxon>Betaproteobacteria</taxon>
        <taxon>Burkholderiales</taxon>
        <taxon>Burkholderiaceae</taxon>
        <taxon>Caballeronia</taxon>
    </lineage>
</organism>
<feature type="transmembrane region" description="Helical" evidence="1">
    <location>
        <begin position="21"/>
        <end position="40"/>
    </location>
</feature>
<name>A0A069PL78_9BURK</name>
<keyword evidence="1" id="KW-0812">Transmembrane</keyword>
<comment type="caution">
    <text evidence="2">The sequence shown here is derived from an EMBL/GenBank/DDBJ whole genome shotgun (WGS) entry which is preliminary data.</text>
</comment>
<evidence type="ECO:0000313" key="2">
    <source>
        <dbReference type="EMBL" id="KDR40639.1"/>
    </source>
</evidence>
<dbReference type="EMBL" id="JFHC01000037">
    <property type="protein sequence ID" value="KDR40639.1"/>
    <property type="molecule type" value="Genomic_DNA"/>
</dbReference>
<sequence length="99" mass="11220">MRFEKRQWRLNRNNANFRSGATGLPGKILAFAGGAALLVAAVMVSLVMLAVVLTGALFIGGYVWWKTRELRKQMREQARERVIKGGVIEDVKFDDRIER</sequence>
<gene>
    <name evidence="2" type="ORF">BG61_23355</name>
</gene>
<evidence type="ECO:0000256" key="1">
    <source>
        <dbReference type="SAM" id="Phobius"/>
    </source>
</evidence>
<dbReference type="RefSeq" id="WP_035928517.1">
    <property type="nucleotide sequence ID" value="NZ_CADFFX010000014.1"/>
</dbReference>
<feature type="transmembrane region" description="Helical" evidence="1">
    <location>
        <begin position="46"/>
        <end position="65"/>
    </location>
</feature>
<keyword evidence="1" id="KW-1133">Transmembrane helix</keyword>
<dbReference type="Proteomes" id="UP000027466">
    <property type="component" value="Unassembled WGS sequence"/>
</dbReference>
<accession>A0A069PL78</accession>
<evidence type="ECO:0000313" key="3">
    <source>
        <dbReference type="Proteomes" id="UP000027466"/>
    </source>
</evidence>